<evidence type="ECO:0000256" key="4">
    <source>
        <dbReference type="ARBA" id="ARBA00022827"/>
    </source>
</evidence>
<dbReference type="InterPro" id="IPR036250">
    <property type="entry name" value="AcylCo_DH-like_C"/>
</dbReference>
<dbReference type="GO" id="GO:0005886">
    <property type="term" value="C:plasma membrane"/>
    <property type="evidence" value="ECO:0007669"/>
    <property type="project" value="TreeGrafter"/>
</dbReference>
<dbReference type="PANTHER" id="PTHR43292">
    <property type="entry name" value="ACYL-COA DEHYDROGENASE"/>
    <property type="match status" value="1"/>
</dbReference>
<dbReference type="Pfam" id="PF00441">
    <property type="entry name" value="Acyl-CoA_dh_1"/>
    <property type="match status" value="1"/>
</dbReference>
<reference evidence="10" key="1">
    <citation type="submission" date="2018-09" db="EMBL/GenBank/DDBJ databases">
        <authorList>
            <person name="Zhu H."/>
        </authorList>
    </citation>
    <scope>NUCLEOTIDE SEQUENCE [LARGE SCALE GENOMIC DNA]</scope>
    <source>
        <strain evidence="10">K1S02-23</strain>
    </source>
</reference>
<dbReference type="InterPro" id="IPR006091">
    <property type="entry name" value="Acyl-CoA_Oxase/DH_mid-dom"/>
</dbReference>
<dbReference type="Gene3D" id="2.40.110.10">
    <property type="entry name" value="Butyryl-CoA Dehydrogenase, subunit A, domain 2"/>
    <property type="match status" value="1"/>
</dbReference>
<dbReference type="InterPro" id="IPR046373">
    <property type="entry name" value="Acyl-CoA_Oxase/DH_mid-dom_sf"/>
</dbReference>
<accession>A0A3A3G146</accession>
<evidence type="ECO:0000259" key="7">
    <source>
        <dbReference type="Pfam" id="PF02770"/>
    </source>
</evidence>
<evidence type="ECO:0000256" key="3">
    <source>
        <dbReference type="ARBA" id="ARBA00022630"/>
    </source>
</evidence>
<dbReference type="PROSITE" id="PS00072">
    <property type="entry name" value="ACYL_COA_DH_1"/>
    <property type="match status" value="1"/>
</dbReference>
<sequence>MMNFAADMEDAEYRDRMRKIADDYDWPAMQRMRAEMQSLGVEKYSIEFYQRIAKEGLVGLSWPQPYGKGVPFIRAFLFAEELETQGFGGYALTTNQRGGGMLIRSGTDEQIRQHLPQVVNGTWRFCQGLSEPGAGSDLLSLKTRAVREGDEYIVNGSKLWTSNAHISDWTGLLVRTDPEASRHRGLSMLLVDLKSPGIEIQPVWVMGGWRVNAVFYDNVRVPAANLIGEEGKGWDVVTGNLDEERAMSFGGTETRALAVRLIHRLEGMADQLSETDLEKLGHFIMELEADRLLYLRVALAAGRGDDTSGIGPMSKVFGSELAQRFIQWAADVIGDEVLFADADGSEDVLASDMEEQLRAATVLTNIGGTSEVQRNIISNRYFKLPRAY</sequence>
<proteinExistence type="inferred from homology"/>
<keyword evidence="3" id="KW-0285">Flavoprotein</keyword>
<dbReference type="Proteomes" id="UP000266327">
    <property type="component" value="Unassembled WGS sequence"/>
</dbReference>
<dbReference type="SUPFAM" id="SSF47203">
    <property type="entry name" value="Acyl-CoA dehydrogenase C-terminal domain-like"/>
    <property type="match status" value="1"/>
</dbReference>
<keyword evidence="4" id="KW-0274">FAD</keyword>
<name>A0A3A3G146_9BURK</name>
<dbReference type="Pfam" id="PF02771">
    <property type="entry name" value="Acyl-CoA_dh_N"/>
    <property type="match status" value="1"/>
</dbReference>
<evidence type="ECO:0000313" key="9">
    <source>
        <dbReference type="EMBL" id="RJG00629.1"/>
    </source>
</evidence>
<comment type="similarity">
    <text evidence="2">Belongs to the acyl-CoA dehydrogenase family.</text>
</comment>
<keyword evidence="10" id="KW-1185">Reference proteome</keyword>
<dbReference type="SUPFAM" id="SSF56645">
    <property type="entry name" value="Acyl-CoA dehydrogenase NM domain-like"/>
    <property type="match status" value="1"/>
</dbReference>
<comment type="caution">
    <text evidence="9">The sequence shown here is derived from an EMBL/GenBank/DDBJ whole genome shotgun (WGS) entry which is preliminary data.</text>
</comment>
<feature type="domain" description="Acyl-CoA oxidase/dehydrogenase middle" evidence="7">
    <location>
        <begin position="126"/>
        <end position="207"/>
    </location>
</feature>
<dbReference type="InterPro" id="IPR052161">
    <property type="entry name" value="Mycobact_Acyl-CoA_DH"/>
</dbReference>
<evidence type="ECO:0000256" key="2">
    <source>
        <dbReference type="ARBA" id="ARBA00009347"/>
    </source>
</evidence>
<evidence type="ECO:0000256" key="1">
    <source>
        <dbReference type="ARBA" id="ARBA00001974"/>
    </source>
</evidence>
<dbReference type="FunFam" id="2.40.110.10:FF:000011">
    <property type="entry name" value="Acyl-CoA dehydrogenase FadE34"/>
    <property type="match status" value="1"/>
</dbReference>
<protein>
    <submittedName>
        <fullName evidence="9">Acyl-CoA dehydrogenase</fullName>
    </submittedName>
</protein>
<dbReference type="Gene3D" id="1.10.540.10">
    <property type="entry name" value="Acyl-CoA dehydrogenase/oxidase, N-terminal domain"/>
    <property type="match status" value="1"/>
</dbReference>
<feature type="domain" description="Acyl-CoA dehydrogenase/oxidase N-terminal" evidence="8">
    <location>
        <begin position="9"/>
        <end position="121"/>
    </location>
</feature>
<evidence type="ECO:0000259" key="8">
    <source>
        <dbReference type="Pfam" id="PF02771"/>
    </source>
</evidence>
<dbReference type="Pfam" id="PF02770">
    <property type="entry name" value="Acyl-CoA_dh_M"/>
    <property type="match status" value="1"/>
</dbReference>
<gene>
    <name evidence="9" type="ORF">D3878_02735</name>
</gene>
<dbReference type="RefSeq" id="WP_119784084.1">
    <property type="nucleotide sequence ID" value="NZ_QYUQ01000002.1"/>
</dbReference>
<organism evidence="9 10">
    <name type="scientific">Noviherbaspirillum sedimenti</name>
    <dbReference type="NCBI Taxonomy" id="2320865"/>
    <lineage>
        <taxon>Bacteria</taxon>
        <taxon>Pseudomonadati</taxon>
        <taxon>Pseudomonadota</taxon>
        <taxon>Betaproteobacteria</taxon>
        <taxon>Burkholderiales</taxon>
        <taxon>Oxalobacteraceae</taxon>
        <taxon>Noviherbaspirillum</taxon>
    </lineage>
</organism>
<dbReference type="AlphaFoldDB" id="A0A3A3G146"/>
<evidence type="ECO:0000313" key="10">
    <source>
        <dbReference type="Proteomes" id="UP000266327"/>
    </source>
</evidence>
<comment type="cofactor">
    <cofactor evidence="1">
        <name>FAD</name>
        <dbReference type="ChEBI" id="CHEBI:57692"/>
    </cofactor>
</comment>
<evidence type="ECO:0000256" key="5">
    <source>
        <dbReference type="ARBA" id="ARBA00023002"/>
    </source>
</evidence>
<evidence type="ECO:0000259" key="6">
    <source>
        <dbReference type="Pfam" id="PF00441"/>
    </source>
</evidence>
<dbReference type="InterPro" id="IPR009100">
    <property type="entry name" value="AcylCoA_DH/oxidase_NM_dom_sf"/>
</dbReference>
<dbReference type="Gene3D" id="1.20.140.10">
    <property type="entry name" value="Butyryl-CoA Dehydrogenase, subunit A, domain 3"/>
    <property type="match status" value="1"/>
</dbReference>
<feature type="domain" description="Acyl-CoA dehydrogenase/oxidase C-terminal" evidence="6">
    <location>
        <begin position="231"/>
        <end position="380"/>
    </location>
</feature>
<dbReference type="PANTHER" id="PTHR43292:SF3">
    <property type="entry name" value="ACYL-COA DEHYDROGENASE FADE29"/>
    <property type="match status" value="1"/>
</dbReference>
<dbReference type="GO" id="GO:0050660">
    <property type="term" value="F:flavin adenine dinucleotide binding"/>
    <property type="evidence" value="ECO:0007669"/>
    <property type="project" value="InterPro"/>
</dbReference>
<dbReference type="InterPro" id="IPR006089">
    <property type="entry name" value="Acyl-CoA_DH_CS"/>
</dbReference>
<dbReference type="InterPro" id="IPR009075">
    <property type="entry name" value="AcylCo_DH/oxidase_C"/>
</dbReference>
<keyword evidence="5" id="KW-0560">Oxidoreductase</keyword>
<dbReference type="GO" id="GO:0003995">
    <property type="term" value="F:acyl-CoA dehydrogenase activity"/>
    <property type="evidence" value="ECO:0007669"/>
    <property type="project" value="InterPro"/>
</dbReference>
<dbReference type="EMBL" id="QYUQ01000002">
    <property type="protein sequence ID" value="RJG00629.1"/>
    <property type="molecule type" value="Genomic_DNA"/>
</dbReference>
<dbReference type="InterPro" id="IPR013786">
    <property type="entry name" value="AcylCoA_DH/ox_N"/>
</dbReference>
<dbReference type="InterPro" id="IPR037069">
    <property type="entry name" value="AcylCoA_DH/ox_N_sf"/>
</dbReference>
<dbReference type="OrthoDB" id="9770681at2"/>